<proteinExistence type="predicted"/>
<dbReference type="InParanoid" id="A0A2K2CWH1"/>
<dbReference type="EnsemblPlants" id="PNT66379">
    <property type="protein sequence ID" value="PNT66379"/>
    <property type="gene ID" value="BRADI_3g10815v3"/>
</dbReference>
<evidence type="ECO:0000313" key="1">
    <source>
        <dbReference type="EMBL" id="PNT66379.1"/>
    </source>
</evidence>
<name>A0A2K2CWH1_BRADI</name>
<dbReference type="EMBL" id="CM000882">
    <property type="protein sequence ID" value="PNT66379.1"/>
    <property type="molecule type" value="Genomic_DNA"/>
</dbReference>
<dbReference type="Gramene" id="PNT66379">
    <property type="protein sequence ID" value="PNT66379"/>
    <property type="gene ID" value="BRADI_3g10815v3"/>
</dbReference>
<reference evidence="1 2" key="1">
    <citation type="journal article" date="2010" name="Nature">
        <title>Genome sequencing and analysis of the model grass Brachypodium distachyon.</title>
        <authorList>
            <consortium name="International Brachypodium Initiative"/>
        </authorList>
    </citation>
    <scope>NUCLEOTIDE SEQUENCE [LARGE SCALE GENOMIC DNA]</scope>
    <source>
        <strain evidence="1 2">Bd21</strain>
    </source>
</reference>
<protein>
    <submittedName>
        <fullName evidence="1 2">Uncharacterized protein</fullName>
    </submittedName>
</protein>
<dbReference type="Proteomes" id="UP000008810">
    <property type="component" value="Chromosome 3"/>
</dbReference>
<organism evidence="1">
    <name type="scientific">Brachypodium distachyon</name>
    <name type="common">Purple false brome</name>
    <name type="synonym">Trachynia distachya</name>
    <dbReference type="NCBI Taxonomy" id="15368"/>
    <lineage>
        <taxon>Eukaryota</taxon>
        <taxon>Viridiplantae</taxon>
        <taxon>Streptophyta</taxon>
        <taxon>Embryophyta</taxon>
        <taxon>Tracheophyta</taxon>
        <taxon>Spermatophyta</taxon>
        <taxon>Magnoliopsida</taxon>
        <taxon>Liliopsida</taxon>
        <taxon>Poales</taxon>
        <taxon>Poaceae</taxon>
        <taxon>BOP clade</taxon>
        <taxon>Pooideae</taxon>
        <taxon>Stipodae</taxon>
        <taxon>Brachypodieae</taxon>
        <taxon>Brachypodium</taxon>
    </lineage>
</organism>
<evidence type="ECO:0000313" key="2">
    <source>
        <dbReference type="EnsemblPlants" id="PNT66379"/>
    </source>
</evidence>
<dbReference type="AlphaFoldDB" id="A0A2K2CWH1"/>
<gene>
    <name evidence="1" type="ORF">BRADI_3g10815v3</name>
</gene>
<reference evidence="1" key="2">
    <citation type="submission" date="2017-06" db="EMBL/GenBank/DDBJ databases">
        <title>WGS assembly of Brachypodium distachyon.</title>
        <authorList>
            <consortium name="The International Brachypodium Initiative"/>
            <person name="Lucas S."/>
            <person name="Harmon-Smith M."/>
            <person name="Lail K."/>
            <person name="Tice H."/>
            <person name="Grimwood J."/>
            <person name="Bruce D."/>
            <person name="Barry K."/>
            <person name="Shu S."/>
            <person name="Lindquist E."/>
            <person name="Wang M."/>
            <person name="Pitluck S."/>
            <person name="Vogel J.P."/>
            <person name="Garvin D.F."/>
            <person name="Mockler T.C."/>
            <person name="Schmutz J."/>
            <person name="Rokhsar D."/>
            <person name="Bevan M.W."/>
        </authorList>
    </citation>
    <scope>NUCLEOTIDE SEQUENCE</scope>
    <source>
        <strain evidence="1">Bd21</strain>
    </source>
</reference>
<sequence>MQCEMFVGDMGATSVVPSLSAKGGSNTVQFASKIKHKHNYTSTCGNETLRRMKGTALMWTTPLCHRSNSKVPRNLPVDLAPNDGLPTPNSIEIRCSG</sequence>
<reference evidence="2" key="3">
    <citation type="submission" date="2018-08" db="UniProtKB">
        <authorList>
            <consortium name="EnsemblPlants"/>
        </authorList>
    </citation>
    <scope>IDENTIFICATION</scope>
    <source>
        <strain evidence="2">cv. Bd21</strain>
    </source>
</reference>
<evidence type="ECO:0000313" key="3">
    <source>
        <dbReference type="Proteomes" id="UP000008810"/>
    </source>
</evidence>
<accession>A0A2K2CWH1</accession>
<keyword evidence="3" id="KW-1185">Reference proteome</keyword>